<dbReference type="Gene3D" id="1.10.287.110">
    <property type="entry name" value="DnaJ domain"/>
    <property type="match status" value="1"/>
</dbReference>
<dbReference type="Proteomes" id="UP000003793">
    <property type="component" value="Unassembled WGS sequence"/>
</dbReference>
<keyword evidence="1" id="KW-0235">DNA replication</keyword>
<proteinExistence type="predicted"/>
<comment type="caution">
    <text evidence="2">The sequence shown here is derived from an EMBL/GenBank/DDBJ whole genome shotgun (WGS) entry which is preliminary data.</text>
</comment>
<evidence type="ECO:0000256" key="1">
    <source>
        <dbReference type="ARBA" id="ARBA00022705"/>
    </source>
</evidence>
<gene>
    <name evidence="2" type="ORF">COPCOM_03091</name>
</gene>
<organism evidence="2 3">
    <name type="scientific">Coprococcus comes ATCC 27758</name>
    <dbReference type="NCBI Taxonomy" id="470146"/>
    <lineage>
        <taxon>Bacteria</taxon>
        <taxon>Bacillati</taxon>
        <taxon>Bacillota</taxon>
        <taxon>Clostridia</taxon>
        <taxon>Lachnospirales</taxon>
        <taxon>Lachnospiraceae</taxon>
        <taxon>Coprococcus</taxon>
    </lineage>
</organism>
<sequence length="50" mass="5907">MAAKRDYYEVLGVAKNADEKTIKKLTGSWRRSIIRIPMPEIRMQKRNSKK</sequence>
<dbReference type="SUPFAM" id="SSF46565">
    <property type="entry name" value="Chaperone J-domain"/>
    <property type="match status" value="1"/>
</dbReference>
<reference evidence="2 3" key="1">
    <citation type="submission" date="2009-02" db="EMBL/GenBank/DDBJ databases">
        <authorList>
            <person name="Fulton L."/>
            <person name="Clifton S."/>
            <person name="Fulton B."/>
            <person name="Xu J."/>
            <person name="Minx P."/>
            <person name="Pepin K.H."/>
            <person name="Johnson M."/>
            <person name="Bhonagiri V."/>
            <person name="Nash W.E."/>
            <person name="Mardis E.R."/>
            <person name="Wilson R.K."/>
        </authorList>
    </citation>
    <scope>NUCLEOTIDE SEQUENCE [LARGE SCALE GENOMIC DNA]</scope>
    <source>
        <strain evidence="2 3">ATCC 27758</strain>
    </source>
</reference>
<accession>C0BD50</accession>
<evidence type="ECO:0000313" key="2">
    <source>
        <dbReference type="EMBL" id="EEG89001.1"/>
    </source>
</evidence>
<reference evidence="2 3" key="2">
    <citation type="submission" date="2009-03" db="EMBL/GenBank/DDBJ databases">
        <title>Draft genome sequence of Coprococcus comes (ATCC 27758).</title>
        <authorList>
            <person name="Sudarsanam P."/>
            <person name="Ley R."/>
            <person name="Guruge J."/>
            <person name="Turnbaugh P.J."/>
            <person name="Mahowald M."/>
            <person name="Liep D."/>
            <person name="Gordon J."/>
        </authorList>
    </citation>
    <scope>NUCLEOTIDE SEQUENCE [LARGE SCALE GENOMIC DNA]</scope>
    <source>
        <strain evidence="2 3">ATCC 27758</strain>
    </source>
</reference>
<dbReference type="InterPro" id="IPR036869">
    <property type="entry name" value="J_dom_sf"/>
</dbReference>
<name>C0BD50_9FIRM</name>
<evidence type="ECO:0008006" key="4">
    <source>
        <dbReference type="Google" id="ProtNLM"/>
    </source>
</evidence>
<protein>
    <recommendedName>
        <fullName evidence="4">J domain-containing protein</fullName>
    </recommendedName>
</protein>
<evidence type="ECO:0000313" key="3">
    <source>
        <dbReference type="Proteomes" id="UP000003793"/>
    </source>
</evidence>
<dbReference type="GO" id="GO:0006260">
    <property type="term" value="P:DNA replication"/>
    <property type="evidence" value="ECO:0007669"/>
    <property type="project" value="UniProtKB-KW"/>
</dbReference>
<dbReference type="AlphaFoldDB" id="C0BD50"/>
<dbReference type="EMBL" id="ABVR01000042">
    <property type="protein sequence ID" value="EEG89001.1"/>
    <property type="molecule type" value="Genomic_DNA"/>
</dbReference>
<dbReference type="HOGENOM" id="CLU_215275_0_0_9"/>